<evidence type="ECO:0000259" key="2">
    <source>
        <dbReference type="Pfam" id="PF07944"/>
    </source>
</evidence>
<dbReference type="Proteomes" id="UP001595548">
    <property type="component" value="Unassembled WGS sequence"/>
</dbReference>
<dbReference type="SUPFAM" id="SSF48208">
    <property type="entry name" value="Six-hairpin glycosidases"/>
    <property type="match status" value="1"/>
</dbReference>
<feature type="chain" id="PRO_5045061824" evidence="1">
    <location>
        <begin position="23"/>
        <end position="791"/>
    </location>
</feature>
<dbReference type="Pfam" id="PF07944">
    <property type="entry name" value="Beta-AFase-like_GH127_cat"/>
    <property type="match status" value="1"/>
</dbReference>
<proteinExistence type="predicted"/>
<dbReference type="Pfam" id="PF16375">
    <property type="entry name" value="DUF4986"/>
    <property type="match status" value="1"/>
</dbReference>
<gene>
    <name evidence="6" type="ORF">ACFOEB_15305</name>
</gene>
<dbReference type="RefSeq" id="WP_382417863.1">
    <property type="nucleotide sequence ID" value="NZ_AP031500.1"/>
</dbReference>
<feature type="domain" description="Non-reducing end beta-L-arabinofuranosidase-like GH127 catalytic" evidence="2">
    <location>
        <begin position="30"/>
        <end position="411"/>
    </location>
</feature>
<dbReference type="InterPro" id="IPR046544">
    <property type="entry name" value="GH146_SB_dom"/>
</dbReference>
<dbReference type="Pfam" id="PF20620">
    <property type="entry name" value="DUF6805"/>
    <property type="match status" value="1"/>
</dbReference>
<dbReference type="InterPro" id="IPR012878">
    <property type="entry name" value="Beta-AFase-like_GH127_cat"/>
</dbReference>
<dbReference type="EMBL" id="JBHRTL010000031">
    <property type="protein sequence ID" value="MFC3156578.1"/>
    <property type="molecule type" value="Genomic_DNA"/>
</dbReference>
<dbReference type="PANTHER" id="PTHR31151:SF0">
    <property type="entry name" value="PROLINE-TRNA LIGASE (DUF1680)"/>
    <property type="match status" value="1"/>
</dbReference>
<dbReference type="Pfam" id="PF20736">
    <property type="entry name" value="Glyco_hydro127M"/>
    <property type="match status" value="1"/>
</dbReference>
<comment type="caution">
    <text evidence="6">The sequence shown here is derived from an EMBL/GenBank/DDBJ whole genome shotgun (WGS) entry which is preliminary data.</text>
</comment>
<keyword evidence="7" id="KW-1185">Reference proteome</keyword>
<feature type="domain" description="DUF4986" evidence="3">
    <location>
        <begin position="547"/>
        <end position="627"/>
    </location>
</feature>
<accession>A0ABV7HUU9</accession>
<evidence type="ECO:0000259" key="5">
    <source>
        <dbReference type="Pfam" id="PF20736"/>
    </source>
</evidence>
<feature type="domain" description="Non-reducing end beta-L-arabinofuranosidase-like GH127 middle" evidence="5">
    <location>
        <begin position="421"/>
        <end position="514"/>
    </location>
</feature>
<name>A0ABV7HUU9_9GAMM</name>
<evidence type="ECO:0000313" key="6">
    <source>
        <dbReference type="EMBL" id="MFC3156578.1"/>
    </source>
</evidence>
<evidence type="ECO:0000313" key="7">
    <source>
        <dbReference type="Proteomes" id="UP001595548"/>
    </source>
</evidence>
<dbReference type="PANTHER" id="PTHR31151">
    <property type="entry name" value="PROLINE-TRNA LIGASE (DUF1680)"/>
    <property type="match status" value="1"/>
</dbReference>
<dbReference type="Gene3D" id="2.60.120.260">
    <property type="entry name" value="Galactose-binding domain-like"/>
    <property type="match status" value="1"/>
</dbReference>
<dbReference type="InterPro" id="IPR008928">
    <property type="entry name" value="6-hairpin_glycosidase_sf"/>
</dbReference>
<feature type="signal peptide" evidence="1">
    <location>
        <begin position="1"/>
        <end position="22"/>
    </location>
</feature>
<protein>
    <submittedName>
        <fullName evidence="6">Beta-L-arabinofuranosidase domain-containing protein</fullName>
    </submittedName>
</protein>
<evidence type="ECO:0000256" key="1">
    <source>
        <dbReference type="SAM" id="SignalP"/>
    </source>
</evidence>
<dbReference type="InterPro" id="IPR032275">
    <property type="entry name" value="DUF4986"/>
</dbReference>
<evidence type="ECO:0000259" key="4">
    <source>
        <dbReference type="Pfam" id="PF20620"/>
    </source>
</evidence>
<reference evidence="7" key="1">
    <citation type="journal article" date="2019" name="Int. J. Syst. Evol. Microbiol.">
        <title>The Global Catalogue of Microorganisms (GCM) 10K type strain sequencing project: providing services to taxonomists for standard genome sequencing and annotation.</title>
        <authorList>
            <consortium name="The Broad Institute Genomics Platform"/>
            <consortium name="The Broad Institute Genome Sequencing Center for Infectious Disease"/>
            <person name="Wu L."/>
            <person name="Ma J."/>
        </authorList>
    </citation>
    <scope>NUCLEOTIDE SEQUENCE [LARGE SCALE GENOMIC DNA]</scope>
    <source>
        <strain evidence="7">KCTC 52141</strain>
    </source>
</reference>
<dbReference type="InterPro" id="IPR049046">
    <property type="entry name" value="Beta-AFase-like_GH127_middle"/>
</dbReference>
<feature type="domain" description="Glycoside hydrolase GH146 substrate-binding" evidence="4">
    <location>
        <begin position="651"/>
        <end position="785"/>
    </location>
</feature>
<sequence length="791" mass="88914">MKLSALLLGAALSMATVTPALAVEYFPLQDVRLTEGPFKHAQEKNLQYVLAMQPDRLLAPYLIEAGLEPKADNYGNWEDTGLNGHIGGHYLTALSLAYAATGNAEVLRRLNYMLDELARAQQANGNGYLGGVPKGDKLWHEIAKGDIRADLFALNGYWVPWYNLHKVFAGLRDAYSYTGSEQAKTMLLAWADWAANLVDDLTDEQIQIMLTTEYGGMNETFADVYAITHDKRYLTLAEQFSHETILQPLENHRDQLTGLHANTQIPKVIGFERVAEEGGLASWHEAAEYFWHTVVRERSVAIGGNSVREHFHAKDDFEPMVTEVEGPETCNTYNMLKLTKLLYGRDDKLEYVNYYERALYNHILSSQDPDTGGLVYFTPMRPNHYRMYSQPQEAMWCCVGSGIENHMKYGEFIYAHEGDALYVNLFIASTLQWPEKSLALTQVTRFPDESSTKLTFNKSADITLKLRYPEWAAKDQAVVKINGKPVPVKAAPGQYISLQREWQKDDVVILELPMQTHLEALPDGSDYYAILYGPIVLSAATKPFKDEVLNYYSDASRMGHIASGEMCPIEQAPMLVANSTEFADKIKRLDGDTLRFEAAGIIQPKAYKDLELIPFFRVHQSRYMLYWPYSTPDNLAAKRAAGAEKEAVMLALEARTVDKVAPGEQQPESDHFFKAGNSEAGVNAGRHWRHAYDWFSYQLNDPDAQAKVLRITYFGGDQGRRFSILLNGETIANVALSNEQGPVFYTVDYPLPETVLAQVQDGKHELKFVAAEGSIAGGIYGVRLLKENRSN</sequence>
<organism evidence="6 7">
    <name type="scientific">Gilvimarinus japonicus</name>
    <dbReference type="NCBI Taxonomy" id="1796469"/>
    <lineage>
        <taxon>Bacteria</taxon>
        <taxon>Pseudomonadati</taxon>
        <taxon>Pseudomonadota</taxon>
        <taxon>Gammaproteobacteria</taxon>
        <taxon>Cellvibrionales</taxon>
        <taxon>Cellvibrionaceae</taxon>
        <taxon>Gilvimarinus</taxon>
    </lineage>
</organism>
<keyword evidence="1" id="KW-0732">Signal</keyword>
<evidence type="ECO:0000259" key="3">
    <source>
        <dbReference type="Pfam" id="PF16375"/>
    </source>
</evidence>